<sequence length="398" mass="44940">MYYGVFDIYSGLNLSFNLWISMAYSKRSDKQHVPSIFQGKIIADIGVYVGLKHVNITLQAVGSNWTTDVDFNEHYNQMGNSFREALVRGLPFPILTVAEYFTIGQEGLAWGGQYRAAGYFATIMSSFTMWILMNLMLIVVPRYGALLMTTCGFLLLGTAWGYLCMLPESPLIIHLEGSTLYFTYGWCYWLVILAGGICLLSGVIITTIEIIHPHSFSTILEVDYDTPYDRHIIIEDSRGKRFQKKRNSNGSKLEEPEIAGIGSRILRRLSSKNREETHTSRSGNESEKHNFELESSPWRLSSKENASSRDDNFPCSTSQESVISYSRDIPHIHGFSRSNIAQISSLLVSLGIRYQIIVIQVLVMSSCDINRIYDIFLKALWNLLVCVSTRLDVALAAN</sequence>
<dbReference type="PANTHER" id="PTHR31158">
    <property type="entry name" value="DUAL OXIDASE 2"/>
    <property type="match status" value="1"/>
</dbReference>
<dbReference type="Pfam" id="PF10204">
    <property type="entry name" value="DuoxA"/>
    <property type="match status" value="1"/>
</dbReference>
<proteinExistence type="inferred from homology"/>
<dbReference type="Proteomes" id="UP001162164">
    <property type="component" value="Unassembled WGS sequence"/>
</dbReference>
<name>A0ABQ9IUJ7_9CUCU</name>
<dbReference type="PANTHER" id="PTHR31158:SF10">
    <property type="entry name" value="LD27791P"/>
    <property type="match status" value="1"/>
</dbReference>
<feature type="transmembrane region" description="Helical" evidence="8">
    <location>
        <begin position="145"/>
        <end position="163"/>
    </location>
</feature>
<evidence type="ECO:0000313" key="10">
    <source>
        <dbReference type="Proteomes" id="UP001162164"/>
    </source>
</evidence>
<keyword evidence="10" id="KW-1185">Reference proteome</keyword>
<organism evidence="9 10">
    <name type="scientific">Molorchus minor</name>
    <dbReference type="NCBI Taxonomy" id="1323400"/>
    <lineage>
        <taxon>Eukaryota</taxon>
        <taxon>Metazoa</taxon>
        <taxon>Ecdysozoa</taxon>
        <taxon>Arthropoda</taxon>
        <taxon>Hexapoda</taxon>
        <taxon>Insecta</taxon>
        <taxon>Pterygota</taxon>
        <taxon>Neoptera</taxon>
        <taxon>Endopterygota</taxon>
        <taxon>Coleoptera</taxon>
        <taxon>Polyphaga</taxon>
        <taxon>Cucujiformia</taxon>
        <taxon>Chrysomeloidea</taxon>
        <taxon>Cerambycidae</taxon>
        <taxon>Lamiinae</taxon>
        <taxon>Monochamini</taxon>
        <taxon>Molorchus</taxon>
    </lineage>
</organism>
<evidence type="ECO:0000256" key="8">
    <source>
        <dbReference type="SAM" id="Phobius"/>
    </source>
</evidence>
<gene>
    <name evidence="9" type="ORF">NQ317_000037</name>
</gene>
<evidence type="ECO:0008006" key="11">
    <source>
        <dbReference type="Google" id="ProtNLM"/>
    </source>
</evidence>
<reference evidence="9" key="1">
    <citation type="journal article" date="2023" name="Insect Mol. Biol.">
        <title>Genome sequencing provides insights into the evolution of gene families encoding plant cell wall-degrading enzymes in longhorned beetles.</title>
        <authorList>
            <person name="Shin N.R."/>
            <person name="Okamura Y."/>
            <person name="Kirsch R."/>
            <person name="Pauchet Y."/>
        </authorList>
    </citation>
    <scope>NUCLEOTIDE SEQUENCE</scope>
    <source>
        <strain evidence="9">MMC_N1</strain>
    </source>
</reference>
<protein>
    <recommendedName>
        <fullName evidence="11">Dual oxidase maturation factor 1</fullName>
    </recommendedName>
</protein>
<feature type="region of interest" description="Disordered" evidence="7">
    <location>
        <begin position="272"/>
        <end position="314"/>
    </location>
</feature>
<keyword evidence="3 8" id="KW-0812">Transmembrane</keyword>
<evidence type="ECO:0000256" key="2">
    <source>
        <dbReference type="ARBA" id="ARBA00009816"/>
    </source>
</evidence>
<comment type="subcellular location">
    <subcellularLocation>
        <location evidence="1">Membrane</location>
        <topology evidence="1">Multi-pass membrane protein</topology>
    </subcellularLocation>
</comment>
<feature type="transmembrane region" description="Helical" evidence="8">
    <location>
        <begin position="183"/>
        <end position="205"/>
    </location>
</feature>
<evidence type="ECO:0000256" key="1">
    <source>
        <dbReference type="ARBA" id="ARBA00004141"/>
    </source>
</evidence>
<comment type="caution">
    <text evidence="9">The sequence shown here is derived from an EMBL/GenBank/DDBJ whole genome shotgun (WGS) entry which is preliminary data.</text>
</comment>
<keyword evidence="5 8" id="KW-0472">Membrane</keyword>
<evidence type="ECO:0000313" key="9">
    <source>
        <dbReference type="EMBL" id="KAJ8966087.1"/>
    </source>
</evidence>
<evidence type="ECO:0000256" key="3">
    <source>
        <dbReference type="ARBA" id="ARBA00022692"/>
    </source>
</evidence>
<keyword evidence="6" id="KW-0325">Glycoprotein</keyword>
<feature type="compositionally biased region" description="Basic and acidic residues" evidence="7">
    <location>
        <begin position="272"/>
        <end position="292"/>
    </location>
</feature>
<dbReference type="InterPro" id="IPR018469">
    <property type="entry name" value="Dual_oxidase_maturation_fac"/>
</dbReference>
<evidence type="ECO:0000256" key="5">
    <source>
        <dbReference type="ARBA" id="ARBA00023136"/>
    </source>
</evidence>
<evidence type="ECO:0000256" key="4">
    <source>
        <dbReference type="ARBA" id="ARBA00022989"/>
    </source>
</evidence>
<evidence type="ECO:0000256" key="6">
    <source>
        <dbReference type="ARBA" id="ARBA00023180"/>
    </source>
</evidence>
<feature type="transmembrane region" description="Helical" evidence="8">
    <location>
        <begin position="116"/>
        <end position="138"/>
    </location>
</feature>
<evidence type="ECO:0000256" key="7">
    <source>
        <dbReference type="SAM" id="MobiDB-lite"/>
    </source>
</evidence>
<accession>A0ABQ9IUJ7</accession>
<keyword evidence="4 8" id="KW-1133">Transmembrane helix</keyword>
<dbReference type="EMBL" id="JAPWTJ010002453">
    <property type="protein sequence ID" value="KAJ8966087.1"/>
    <property type="molecule type" value="Genomic_DNA"/>
</dbReference>
<comment type="similarity">
    <text evidence="2">Belongs to the DUOXA family.</text>
</comment>